<dbReference type="EMBL" id="CM026421">
    <property type="protein sequence ID" value="KAG0589753.1"/>
    <property type="molecule type" value="Genomic_DNA"/>
</dbReference>
<comment type="caution">
    <text evidence="1">The sequence shown here is derived from an EMBL/GenBank/DDBJ whole genome shotgun (WGS) entry which is preliminary data.</text>
</comment>
<evidence type="ECO:0000313" key="1">
    <source>
        <dbReference type="EMBL" id="KAG0589753.1"/>
    </source>
</evidence>
<gene>
    <name evidence="1" type="ORF">KC19_1G045200</name>
</gene>
<evidence type="ECO:0000313" key="2">
    <source>
        <dbReference type="Proteomes" id="UP000822688"/>
    </source>
</evidence>
<dbReference type="AlphaFoldDB" id="A0A8T0J4R3"/>
<sequence>MILLHNAESRKRGCLLERLSTVAGAFANYEDNARFVLLSVSWTHLKMPLRICLLRNAITTICRAESGRIVTLARTLKVYGTRLLKDASRCHGAHSDKLTHIDQVSCLHFSTSLLRLLEAVLTILILIRKGVGKFSWNSQHL</sequence>
<reference evidence="1" key="1">
    <citation type="submission" date="2020-06" db="EMBL/GenBank/DDBJ databases">
        <title>WGS assembly of Ceratodon purpureus strain R40.</title>
        <authorList>
            <person name="Carey S.B."/>
            <person name="Jenkins J."/>
            <person name="Shu S."/>
            <person name="Lovell J.T."/>
            <person name="Sreedasyam A."/>
            <person name="Maumus F."/>
            <person name="Tiley G.P."/>
            <person name="Fernandez-Pozo N."/>
            <person name="Barry K."/>
            <person name="Chen C."/>
            <person name="Wang M."/>
            <person name="Lipzen A."/>
            <person name="Daum C."/>
            <person name="Saski C.A."/>
            <person name="Payton A.C."/>
            <person name="Mcbreen J.C."/>
            <person name="Conrad R.E."/>
            <person name="Kollar L.M."/>
            <person name="Olsson S."/>
            <person name="Huttunen S."/>
            <person name="Landis J.B."/>
            <person name="Wickett N.J."/>
            <person name="Johnson M.G."/>
            <person name="Rensing S.A."/>
            <person name="Grimwood J."/>
            <person name="Schmutz J."/>
            <person name="Mcdaniel S.F."/>
        </authorList>
    </citation>
    <scope>NUCLEOTIDE SEQUENCE</scope>
    <source>
        <strain evidence="1">R40</strain>
    </source>
</reference>
<organism evidence="1 2">
    <name type="scientific">Ceratodon purpureus</name>
    <name type="common">Fire moss</name>
    <name type="synonym">Dicranum purpureum</name>
    <dbReference type="NCBI Taxonomy" id="3225"/>
    <lineage>
        <taxon>Eukaryota</taxon>
        <taxon>Viridiplantae</taxon>
        <taxon>Streptophyta</taxon>
        <taxon>Embryophyta</taxon>
        <taxon>Bryophyta</taxon>
        <taxon>Bryophytina</taxon>
        <taxon>Bryopsida</taxon>
        <taxon>Dicranidae</taxon>
        <taxon>Pseudoditrichales</taxon>
        <taxon>Ditrichaceae</taxon>
        <taxon>Ceratodon</taxon>
    </lineage>
</organism>
<proteinExistence type="predicted"/>
<protein>
    <submittedName>
        <fullName evidence="1">Uncharacterized protein</fullName>
    </submittedName>
</protein>
<name>A0A8T0J4R3_CERPU</name>
<keyword evidence="2" id="KW-1185">Reference proteome</keyword>
<accession>A0A8T0J4R3</accession>
<dbReference type="Proteomes" id="UP000822688">
    <property type="component" value="Chromosome 1"/>
</dbReference>